<name>A0A3E2BLW4_9BACT</name>
<sequence>MSRAELQVRKEQRVTRRLVCCFLLAWAVLALGQLLAQSTASLGVTVQVARRFRIEISTNQVSFTRSSSTGVPQTIPANEGRFDLTVKTNNDYSSSTSVWFQVSSDLVDSATGYSIPVEKISWQAQGSGFYSGQLSKSAPALVARFTGPGSFTGYLYFFFAEDPNMAPGAYRTTVTILVEGV</sequence>
<dbReference type="AlphaFoldDB" id="A0A3E2BLW4"/>
<comment type="caution">
    <text evidence="1">The sequence shown here is derived from an EMBL/GenBank/DDBJ whole genome shotgun (WGS) entry which is preliminary data.</text>
</comment>
<protein>
    <submittedName>
        <fullName evidence="1">Uncharacterized protein</fullName>
    </submittedName>
</protein>
<evidence type="ECO:0000313" key="1">
    <source>
        <dbReference type="EMBL" id="RFT15718.1"/>
    </source>
</evidence>
<dbReference type="EMBL" id="QUAH01000007">
    <property type="protein sequence ID" value="RFT15718.1"/>
    <property type="molecule type" value="Genomic_DNA"/>
</dbReference>
<dbReference type="Proteomes" id="UP000257323">
    <property type="component" value="Unassembled WGS sequence"/>
</dbReference>
<accession>A0A3E2BLW4</accession>
<organism evidence="1 2">
    <name type="scientific">Candidatus Saccharicenans subterraneus</name>
    <dbReference type="NCBI Taxonomy" id="2508984"/>
    <lineage>
        <taxon>Bacteria</taxon>
        <taxon>Candidatus Aminicenantota</taxon>
        <taxon>Candidatus Aminicenantia</taxon>
        <taxon>Candidatus Aminicenantales</taxon>
        <taxon>Candidatus Saccharicenantaceae</taxon>
        <taxon>Candidatus Saccharicenans</taxon>
    </lineage>
</organism>
<gene>
    <name evidence="1" type="ORF">OP8BY_0093</name>
</gene>
<reference evidence="1 2" key="1">
    <citation type="submission" date="2018-08" db="EMBL/GenBank/DDBJ databases">
        <title>Genome analysis of the thermophilic bacterium of the candidate phylum Aminicenantes from deep subsurface aquifer revealed its physiology and ecological role.</title>
        <authorList>
            <person name="Kadnikov V.V."/>
            <person name="Mardanov A.V."/>
            <person name="Beletsky A.V."/>
            <person name="Karnachuk O.V."/>
            <person name="Ravin N.V."/>
        </authorList>
    </citation>
    <scope>NUCLEOTIDE SEQUENCE [LARGE SCALE GENOMIC DNA]</scope>
    <source>
        <strain evidence="1">BY38</strain>
    </source>
</reference>
<proteinExistence type="predicted"/>
<evidence type="ECO:0000313" key="2">
    <source>
        <dbReference type="Proteomes" id="UP000257323"/>
    </source>
</evidence>